<dbReference type="PROSITE" id="PS50113">
    <property type="entry name" value="PAC"/>
    <property type="match status" value="1"/>
</dbReference>
<dbReference type="Pfam" id="PF08447">
    <property type="entry name" value="PAS_3"/>
    <property type="match status" value="1"/>
</dbReference>
<feature type="domain" description="EAL" evidence="8">
    <location>
        <begin position="582"/>
        <end position="837"/>
    </location>
</feature>
<dbReference type="NCBIfam" id="TIGR00229">
    <property type="entry name" value="sensory_box"/>
    <property type="match status" value="1"/>
</dbReference>
<dbReference type="InterPro" id="IPR042240">
    <property type="entry name" value="CHASE_sf"/>
</dbReference>
<proteinExistence type="predicted"/>
<evidence type="ECO:0000256" key="1">
    <source>
        <dbReference type="ARBA" id="ARBA00004370"/>
    </source>
</evidence>
<dbReference type="EMBL" id="QBUD01000009">
    <property type="protein sequence ID" value="PUB12787.1"/>
    <property type="molecule type" value="Genomic_DNA"/>
</dbReference>
<dbReference type="SMART" id="SM01079">
    <property type="entry name" value="CHASE"/>
    <property type="match status" value="1"/>
</dbReference>
<dbReference type="SMART" id="SM00267">
    <property type="entry name" value="GGDEF"/>
    <property type="match status" value="1"/>
</dbReference>
<evidence type="ECO:0000256" key="3">
    <source>
        <dbReference type="ARBA" id="ARBA00022989"/>
    </source>
</evidence>
<dbReference type="InterPro" id="IPR029787">
    <property type="entry name" value="Nucleotide_cyclase"/>
</dbReference>
<feature type="domain" description="CHASE" evidence="7">
    <location>
        <begin position="106"/>
        <end position="235"/>
    </location>
</feature>
<name>A0A2T6KCW3_9RHOB</name>
<evidence type="ECO:0000256" key="4">
    <source>
        <dbReference type="ARBA" id="ARBA00023136"/>
    </source>
</evidence>
<keyword evidence="3" id="KW-1133">Transmembrane helix</keyword>
<evidence type="ECO:0000259" key="6">
    <source>
        <dbReference type="PROSITE" id="PS50113"/>
    </source>
</evidence>
<dbReference type="GO" id="GO:0007165">
    <property type="term" value="P:signal transduction"/>
    <property type="evidence" value="ECO:0007669"/>
    <property type="project" value="UniProtKB-ARBA"/>
</dbReference>
<dbReference type="SUPFAM" id="SSF141868">
    <property type="entry name" value="EAL domain-like"/>
    <property type="match status" value="1"/>
</dbReference>
<dbReference type="InterPro" id="IPR035965">
    <property type="entry name" value="PAS-like_dom_sf"/>
</dbReference>
<evidence type="ECO:0000259" key="5">
    <source>
        <dbReference type="PROSITE" id="PS50112"/>
    </source>
</evidence>
<reference evidence="10 11" key="1">
    <citation type="submission" date="2018-04" db="EMBL/GenBank/DDBJ databases">
        <title>Genomic Encyclopedia of Archaeal and Bacterial Type Strains, Phase II (KMG-II): from individual species to whole genera.</title>
        <authorList>
            <person name="Goeker M."/>
        </authorList>
    </citation>
    <scope>NUCLEOTIDE SEQUENCE [LARGE SCALE GENOMIC DNA]</scope>
    <source>
        <strain evidence="10 11">DSM 29955</strain>
    </source>
</reference>
<keyword evidence="2" id="KW-0812">Transmembrane</keyword>
<dbReference type="GO" id="GO:0003824">
    <property type="term" value="F:catalytic activity"/>
    <property type="evidence" value="ECO:0007669"/>
    <property type="project" value="UniProtKB-ARBA"/>
</dbReference>
<dbReference type="GO" id="GO:0016020">
    <property type="term" value="C:membrane"/>
    <property type="evidence" value="ECO:0007669"/>
    <property type="project" value="UniProtKB-SubCell"/>
</dbReference>
<dbReference type="InterPro" id="IPR043128">
    <property type="entry name" value="Rev_trsase/Diguanyl_cyclase"/>
</dbReference>
<gene>
    <name evidence="10" type="ORF">C8N45_10997</name>
</gene>
<sequence>MRRANWPSTTAMIIAALLVFATAFLNKIVRQTQEDHTISIVQTFADEFAARLEEKLLTRVAMVDLLRRGWEDGRIDTASDFGEGAAAIQSQFPDIQAINWVNSDGVIIQVNPLEGNEAALGLNLRDLDEPASTLESSTRMNSFRLTRPIMLAQGGRGLAGYAPVFRNGNLLGHINLVFRTDLLIRLVMGSAIEASYAITLVDDGGVVYGNTEQSSGTKYASERSVEAGGRSWIITVTPRDALIDEARSFIDEALLATGLILALVIAVTINEWERNKRKLKEREDRFALAIEGTSDGLYDINVETLDTYLSPRWYQMLGYKPDEMPASYETFRTLLHPQDAATLPLIPEIIQTDRELLEGEFRMRHKNGTWVDILSRSRLVREGGRPTRIVGTHVDLTELRAEQRKLRRAAVTDDLTGLRNRRELEELLQEEQEISTSNERICLMRIDLDRFKSINDRDGHDAGDIVLCAVADRLRESTFGFQTIARMGGDEFLVGWRTRAHDDHIVQVARSLVAAIEAPVIYANKDLRVGASVGIAFIEGTGRASVGEAIVNADIALKAAKKTGRGRHAFFQQSMRDAALKDAALALDIRDGLERGEFEPYFQPQIDIKSNRIVGFEALLRWNHQELGVLSAAQFVPAAENAHLIEEIDDRMFREICLATKAIDELGLPHATVSINISTARLMNSELVDRLLWEVDRITVNPARICIELLESTLLNERMETAVNNIYGLARAGFRIELDDFGTGHAAISSLCNFPVSRIKIDRTFVAGIHSDPSLPAITETLIDLGNNLGITVLVEGVESEAERAFFEKTKCDEIQGFLVGRPMPLNQIPAWVRKWIAAHPPVGFTQIRA</sequence>
<dbReference type="InterPro" id="IPR052155">
    <property type="entry name" value="Biofilm_reg_signaling"/>
</dbReference>
<dbReference type="CDD" id="cd00130">
    <property type="entry name" value="PAS"/>
    <property type="match status" value="1"/>
</dbReference>
<dbReference type="SMART" id="SM00086">
    <property type="entry name" value="PAC"/>
    <property type="match status" value="1"/>
</dbReference>
<evidence type="ECO:0000259" key="8">
    <source>
        <dbReference type="PROSITE" id="PS50883"/>
    </source>
</evidence>
<dbReference type="InterPro" id="IPR000014">
    <property type="entry name" value="PAS"/>
</dbReference>
<dbReference type="PROSITE" id="PS50883">
    <property type="entry name" value="EAL"/>
    <property type="match status" value="1"/>
</dbReference>
<feature type="domain" description="GGDEF" evidence="9">
    <location>
        <begin position="439"/>
        <end position="573"/>
    </location>
</feature>
<keyword evidence="11" id="KW-1185">Reference proteome</keyword>
<dbReference type="PROSITE" id="PS50839">
    <property type="entry name" value="CHASE"/>
    <property type="match status" value="1"/>
</dbReference>
<dbReference type="PROSITE" id="PS50887">
    <property type="entry name" value="GGDEF"/>
    <property type="match status" value="1"/>
</dbReference>
<dbReference type="Gene3D" id="3.30.70.270">
    <property type="match status" value="1"/>
</dbReference>
<evidence type="ECO:0000256" key="2">
    <source>
        <dbReference type="ARBA" id="ARBA00022692"/>
    </source>
</evidence>
<dbReference type="SUPFAM" id="SSF55073">
    <property type="entry name" value="Nucleotide cyclase"/>
    <property type="match status" value="1"/>
</dbReference>
<evidence type="ECO:0000259" key="7">
    <source>
        <dbReference type="PROSITE" id="PS50839"/>
    </source>
</evidence>
<evidence type="ECO:0000259" key="9">
    <source>
        <dbReference type="PROSITE" id="PS50887"/>
    </source>
</evidence>
<dbReference type="InterPro" id="IPR000160">
    <property type="entry name" value="GGDEF_dom"/>
</dbReference>
<comment type="caution">
    <text evidence="10">The sequence shown here is derived from an EMBL/GenBank/DDBJ whole genome shotgun (WGS) entry which is preliminary data.</text>
</comment>
<feature type="domain" description="PAC" evidence="6">
    <location>
        <begin position="357"/>
        <end position="408"/>
    </location>
</feature>
<dbReference type="InterPro" id="IPR035919">
    <property type="entry name" value="EAL_sf"/>
</dbReference>
<dbReference type="Pfam" id="PF03924">
    <property type="entry name" value="CHASE"/>
    <property type="match status" value="1"/>
</dbReference>
<dbReference type="NCBIfam" id="TIGR00254">
    <property type="entry name" value="GGDEF"/>
    <property type="match status" value="1"/>
</dbReference>
<dbReference type="SMART" id="SM00052">
    <property type="entry name" value="EAL"/>
    <property type="match status" value="1"/>
</dbReference>
<comment type="subcellular location">
    <subcellularLocation>
        <location evidence="1">Membrane</location>
    </subcellularLocation>
</comment>
<protein>
    <submittedName>
        <fullName evidence="10">PAS domain S-box-containing protein/diguanylate cyclase (GGDEF)-like protein</fullName>
    </submittedName>
</protein>
<dbReference type="InterPro" id="IPR001633">
    <property type="entry name" value="EAL_dom"/>
</dbReference>
<keyword evidence="4" id="KW-0472">Membrane</keyword>
<evidence type="ECO:0000313" key="10">
    <source>
        <dbReference type="EMBL" id="PUB12787.1"/>
    </source>
</evidence>
<dbReference type="InterPro" id="IPR001610">
    <property type="entry name" value="PAC"/>
</dbReference>
<dbReference type="InterPro" id="IPR000700">
    <property type="entry name" value="PAS-assoc_C"/>
</dbReference>
<dbReference type="PANTHER" id="PTHR44757:SF2">
    <property type="entry name" value="BIOFILM ARCHITECTURE MAINTENANCE PROTEIN MBAA"/>
    <property type="match status" value="1"/>
</dbReference>
<dbReference type="CDD" id="cd01949">
    <property type="entry name" value="GGDEF"/>
    <property type="match status" value="1"/>
</dbReference>
<dbReference type="Pfam" id="PF00563">
    <property type="entry name" value="EAL"/>
    <property type="match status" value="1"/>
</dbReference>
<dbReference type="InterPro" id="IPR013655">
    <property type="entry name" value="PAS_fold_3"/>
</dbReference>
<dbReference type="Gene3D" id="3.20.20.450">
    <property type="entry name" value="EAL domain"/>
    <property type="match status" value="1"/>
</dbReference>
<dbReference type="AlphaFoldDB" id="A0A2T6KCW3"/>
<dbReference type="CDD" id="cd01948">
    <property type="entry name" value="EAL"/>
    <property type="match status" value="1"/>
</dbReference>
<accession>A0A2T6KCW3</accession>
<dbReference type="Proteomes" id="UP000244523">
    <property type="component" value="Unassembled WGS sequence"/>
</dbReference>
<dbReference type="PROSITE" id="PS50112">
    <property type="entry name" value="PAS"/>
    <property type="match status" value="1"/>
</dbReference>
<dbReference type="SUPFAM" id="SSF55785">
    <property type="entry name" value="PYP-like sensor domain (PAS domain)"/>
    <property type="match status" value="1"/>
</dbReference>
<organism evidence="10 11">
    <name type="scientific">Yoonia sediminilitoris</name>
    <dbReference type="NCBI Taxonomy" id="1286148"/>
    <lineage>
        <taxon>Bacteria</taxon>
        <taxon>Pseudomonadati</taxon>
        <taxon>Pseudomonadota</taxon>
        <taxon>Alphaproteobacteria</taxon>
        <taxon>Rhodobacterales</taxon>
        <taxon>Paracoccaceae</taxon>
        <taxon>Yoonia</taxon>
    </lineage>
</organism>
<feature type="domain" description="PAS" evidence="5">
    <location>
        <begin position="282"/>
        <end position="343"/>
    </location>
</feature>
<dbReference type="Gene3D" id="3.30.450.20">
    <property type="entry name" value="PAS domain"/>
    <property type="match status" value="1"/>
</dbReference>
<evidence type="ECO:0000313" key="11">
    <source>
        <dbReference type="Proteomes" id="UP000244523"/>
    </source>
</evidence>
<dbReference type="Gene3D" id="3.30.450.350">
    <property type="entry name" value="CHASE domain"/>
    <property type="match status" value="1"/>
</dbReference>
<dbReference type="InterPro" id="IPR006189">
    <property type="entry name" value="CHASE_dom"/>
</dbReference>
<dbReference type="OrthoDB" id="9814202at2"/>
<dbReference type="PANTHER" id="PTHR44757">
    <property type="entry name" value="DIGUANYLATE CYCLASE DGCP"/>
    <property type="match status" value="1"/>
</dbReference>
<dbReference type="Pfam" id="PF00990">
    <property type="entry name" value="GGDEF"/>
    <property type="match status" value="1"/>
</dbReference>